<keyword evidence="2" id="KW-1185">Reference proteome</keyword>
<dbReference type="KEGG" id="sse:Ssed_1725"/>
<sequence>MEVKLLSTSKAFFLKSRKSNMNILNTGTNSGFGRDMAVQHTQTEHTTCTAMRCLNGINEASAAAFVELSDCLEVLNNTYGYLCRIQVEK</sequence>
<dbReference type="EMBL" id="CP000821">
    <property type="protein sequence ID" value="ABV36336.1"/>
    <property type="molecule type" value="Genomic_DNA"/>
</dbReference>
<dbReference type="STRING" id="425104.Ssed_1725"/>
<gene>
    <name evidence="1" type="ordered locus">Ssed_1725</name>
</gene>
<evidence type="ECO:0000313" key="1">
    <source>
        <dbReference type="EMBL" id="ABV36336.1"/>
    </source>
</evidence>
<dbReference type="Proteomes" id="UP000002015">
    <property type="component" value="Chromosome"/>
</dbReference>
<accession>A8FU13</accession>
<organism evidence="1 2">
    <name type="scientific">Shewanella sediminis (strain HAW-EB3)</name>
    <dbReference type="NCBI Taxonomy" id="425104"/>
    <lineage>
        <taxon>Bacteria</taxon>
        <taxon>Pseudomonadati</taxon>
        <taxon>Pseudomonadota</taxon>
        <taxon>Gammaproteobacteria</taxon>
        <taxon>Alteromonadales</taxon>
        <taxon>Shewanellaceae</taxon>
        <taxon>Shewanella</taxon>
    </lineage>
</organism>
<proteinExistence type="predicted"/>
<reference evidence="1 2" key="1">
    <citation type="submission" date="2007-08" db="EMBL/GenBank/DDBJ databases">
        <title>Complete sequence of Shewanella sediminis HAW-EB3.</title>
        <authorList>
            <consortium name="US DOE Joint Genome Institute"/>
            <person name="Copeland A."/>
            <person name="Lucas S."/>
            <person name="Lapidus A."/>
            <person name="Barry K."/>
            <person name="Glavina del Rio T."/>
            <person name="Dalin E."/>
            <person name="Tice H."/>
            <person name="Pitluck S."/>
            <person name="Chertkov O."/>
            <person name="Brettin T."/>
            <person name="Bruce D."/>
            <person name="Detter J.C."/>
            <person name="Han C."/>
            <person name="Schmutz J."/>
            <person name="Larimer F."/>
            <person name="Land M."/>
            <person name="Hauser L."/>
            <person name="Kyrpides N."/>
            <person name="Kim E."/>
            <person name="Zhao J.-S."/>
            <person name="Richardson P."/>
        </authorList>
    </citation>
    <scope>NUCLEOTIDE SEQUENCE [LARGE SCALE GENOMIC DNA]</scope>
    <source>
        <strain evidence="1 2">HAW-EB3</strain>
    </source>
</reference>
<protein>
    <submittedName>
        <fullName evidence="1">Uncharacterized protein</fullName>
    </submittedName>
</protein>
<name>A8FU13_SHESH</name>
<dbReference type="AlphaFoldDB" id="A8FU13"/>
<dbReference type="HOGENOM" id="CLU_2452943_0_0_6"/>
<evidence type="ECO:0000313" key="2">
    <source>
        <dbReference type="Proteomes" id="UP000002015"/>
    </source>
</evidence>